<dbReference type="InterPro" id="IPR003593">
    <property type="entry name" value="AAA+_ATPase"/>
</dbReference>
<sequence>MTQAAHRARQLFDLGILSLGIPVDGQEPAQDRAQAARAFTRASQWDPTMADAWLGRMACGENTDEVIAALYRHRDALGREQRRLRLPQRILTGRWDTTVGIDYPLADAVEAGAAYAATLIRGADPAGAADVLARIADDSPVVDLIRGVLQFATGRWNHVLTALTPVTGGPDPVLGCAARFMTGTACVQLGMFDEGMRQLADVIGGPVPALATQALFATGMALREQGNEAEALSHLQQAYARDPGFGPAADAMTSAAYRLVITTAAAIDARADPWTPDPPADATGTPEAGTDDGLVEHAQRQLDAQIGLDEVKLQVAKLRSAATMARLRSDKGLSTAARSLHLAFTGPPGTGKTTVARIVAAMYRGLGFIKSDKVVEVSRGDLVGQHLGSTAIKTSEVIDSALDGVLFIDEAYTLIQEGLSGGDAFGKEAVDTLLARMENDRDRLVVIIAGYDDEIDRFLAANDGLASRFSRRIRFSSYSPTELTDIGSHIAAGRDSTLTPDALVELERSCAALCSAFRPTSSGMRRGIDIAGNGRFIRNVIESAEEEREFRLSGRDDLGTLTHDDLMRIDAADIRAALTQLTGRA</sequence>
<dbReference type="Pfam" id="PF21545">
    <property type="entry name" value="T7SS_EccA1_N"/>
    <property type="match status" value="1"/>
</dbReference>
<dbReference type="Pfam" id="PF00004">
    <property type="entry name" value="AAA"/>
    <property type="match status" value="1"/>
</dbReference>
<evidence type="ECO:0000256" key="4">
    <source>
        <dbReference type="ARBA" id="ARBA00022741"/>
    </source>
</evidence>
<organism evidence="9 10">
    <name type="scientific">Gordonia pseudamarae</name>
    <dbReference type="NCBI Taxonomy" id="2831662"/>
    <lineage>
        <taxon>Bacteria</taxon>
        <taxon>Bacillati</taxon>
        <taxon>Actinomycetota</taxon>
        <taxon>Actinomycetes</taxon>
        <taxon>Mycobacteriales</taxon>
        <taxon>Gordoniaceae</taxon>
        <taxon>Gordonia</taxon>
    </lineage>
</organism>
<evidence type="ECO:0000256" key="7">
    <source>
        <dbReference type="SAM" id="MobiDB-lite"/>
    </source>
</evidence>
<dbReference type="SUPFAM" id="SSF52540">
    <property type="entry name" value="P-loop containing nucleoside triphosphate hydrolases"/>
    <property type="match status" value="1"/>
</dbReference>
<dbReference type="InterPro" id="IPR050773">
    <property type="entry name" value="CbxX/CfxQ_RuBisCO_ESX"/>
</dbReference>
<evidence type="ECO:0000256" key="5">
    <source>
        <dbReference type="ARBA" id="ARBA00022840"/>
    </source>
</evidence>
<evidence type="ECO:0000313" key="9">
    <source>
        <dbReference type="EMBL" id="QHN34189.1"/>
    </source>
</evidence>
<evidence type="ECO:0000256" key="2">
    <source>
        <dbReference type="ARBA" id="ARBA00010378"/>
    </source>
</evidence>
<dbReference type="InterPro" id="IPR003959">
    <property type="entry name" value="ATPase_AAA_core"/>
</dbReference>
<keyword evidence="4" id="KW-0547">Nucleotide-binding</keyword>
<dbReference type="Pfam" id="PF17866">
    <property type="entry name" value="AAA_lid_6"/>
    <property type="match status" value="1"/>
</dbReference>
<keyword evidence="10" id="KW-1185">Reference proteome</keyword>
<dbReference type="InterPro" id="IPR049078">
    <property type="entry name" value="T7SS_EccA1-like_N"/>
</dbReference>
<evidence type="ECO:0000256" key="3">
    <source>
        <dbReference type="ARBA" id="ARBA00022490"/>
    </source>
</evidence>
<dbReference type="Gene3D" id="3.40.50.300">
    <property type="entry name" value="P-loop containing nucleotide triphosphate hydrolases"/>
    <property type="match status" value="1"/>
</dbReference>
<evidence type="ECO:0000256" key="1">
    <source>
        <dbReference type="ARBA" id="ARBA00004496"/>
    </source>
</evidence>
<dbReference type="SMART" id="SM00382">
    <property type="entry name" value="AAA"/>
    <property type="match status" value="1"/>
</dbReference>
<evidence type="ECO:0000313" key="10">
    <source>
        <dbReference type="Proteomes" id="UP001059836"/>
    </source>
</evidence>
<evidence type="ECO:0000259" key="8">
    <source>
        <dbReference type="SMART" id="SM00382"/>
    </source>
</evidence>
<keyword evidence="3" id="KW-0963">Cytoplasm</keyword>
<dbReference type="EMBL" id="CP045809">
    <property type="protein sequence ID" value="QHN34189.1"/>
    <property type="molecule type" value="Genomic_DNA"/>
</dbReference>
<dbReference type="NCBIfam" id="TIGR03922">
    <property type="entry name" value="T7SS_EccA"/>
    <property type="match status" value="1"/>
</dbReference>
<proteinExistence type="inferred from homology"/>
<dbReference type="Gene3D" id="1.25.40.10">
    <property type="entry name" value="Tetratricopeptide repeat domain"/>
    <property type="match status" value="1"/>
</dbReference>
<dbReference type="InterPro" id="IPR000641">
    <property type="entry name" value="CbxX/CfxQ"/>
</dbReference>
<keyword evidence="5" id="KW-0067">ATP-binding</keyword>
<dbReference type="InterPro" id="IPR041627">
    <property type="entry name" value="AAA_lid_6"/>
</dbReference>
<evidence type="ECO:0000256" key="6">
    <source>
        <dbReference type="PROSITE-ProRule" id="PRU00339"/>
    </source>
</evidence>
<protein>
    <submittedName>
        <fullName evidence="9">Type VII secretion AAA-ATPase EccA</fullName>
    </submittedName>
</protein>
<dbReference type="SUPFAM" id="SSF48452">
    <property type="entry name" value="TPR-like"/>
    <property type="match status" value="1"/>
</dbReference>
<dbReference type="InterPro" id="IPR019734">
    <property type="entry name" value="TPR_rpt"/>
</dbReference>
<dbReference type="InterPro" id="IPR027417">
    <property type="entry name" value="P-loop_NTPase"/>
</dbReference>
<dbReference type="RefSeq" id="WP_213247007.1">
    <property type="nucleotide sequence ID" value="NZ_CP045806.1"/>
</dbReference>
<dbReference type="Proteomes" id="UP001059836">
    <property type="component" value="Chromosome"/>
</dbReference>
<dbReference type="CDD" id="cd00009">
    <property type="entry name" value="AAA"/>
    <property type="match status" value="1"/>
</dbReference>
<reference evidence="9" key="1">
    <citation type="journal article" date="2021" name="Nat. Microbiol.">
        <title>Cocultivation of an ultrasmall environmental parasitic bacterium with lytic ability against bacteria associated with wastewater foams.</title>
        <authorList>
            <person name="Batinovic S."/>
            <person name="Rose J.J.A."/>
            <person name="Ratcliffe J."/>
            <person name="Seviour R.J."/>
            <person name="Petrovski S."/>
        </authorList>
    </citation>
    <scope>NUCLEOTIDE SEQUENCE</scope>
    <source>
        <strain evidence="9">CON9</strain>
    </source>
</reference>
<dbReference type="PRINTS" id="PR00819">
    <property type="entry name" value="CBXCFQXSUPER"/>
</dbReference>
<comment type="subcellular location">
    <subcellularLocation>
        <location evidence="1">Cytoplasm</location>
    </subcellularLocation>
</comment>
<gene>
    <name evidence="9" type="primary">eccA</name>
    <name evidence="9" type="ORF">GII31_04010</name>
</gene>
<comment type="similarity">
    <text evidence="2">Belongs to the CbxX/CfxQ family.</text>
</comment>
<dbReference type="PROSITE" id="PS50005">
    <property type="entry name" value="TPR"/>
    <property type="match status" value="1"/>
</dbReference>
<keyword evidence="6" id="KW-0802">TPR repeat</keyword>
<feature type="region of interest" description="Disordered" evidence="7">
    <location>
        <begin position="270"/>
        <end position="292"/>
    </location>
</feature>
<feature type="repeat" description="TPR" evidence="6">
    <location>
        <begin position="212"/>
        <end position="245"/>
    </location>
</feature>
<dbReference type="PANTHER" id="PTHR43392:SF2">
    <property type="entry name" value="AAA-TYPE ATPASE FAMILY PROTEIN _ ANKYRIN REPEAT FAMILY PROTEIN"/>
    <property type="match status" value="1"/>
</dbReference>
<accession>A0ABX6IEE8</accession>
<dbReference type="PANTHER" id="PTHR43392">
    <property type="entry name" value="AAA-TYPE ATPASE FAMILY PROTEIN / ANKYRIN REPEAT FAMILY PROTEIN"/>
    <property type="match status" value="1"/>
</dbReference>
<dbReference type="InterPro" id="IPR023835">
    <property type="entry name" value="T7SS_EccA"/>
</dbReference>
<dbReference type="Gene3D" id="1.10.8.60">
    <property type="match status" value="1"/>
</dbReference>
<name>A0ABX6IEE8_9ACTN</name>
<dbReference type="InterPro" id="IPR011990">
    <property type="entry name" value="TPR-like_helical_dom_sf"/>
</dbReference>
<feature type="domain" description="AAA+ ATPase" evidence="8">
    <location>
        <begin position="338"/>
        <end position="479"/>
    </location>
</feature>